<dbReference type="PROSITE" id="PS50070">
    <property type="entry name" value="KRINGLE_2"/>
    <property type="match status" value="3"/>
</dbReference>
<evidence type="ECO:0000313" key="6">
    <source>
        <dbReference type="Proteomes" id="UP000053097"/>
    </source>
</evidence>
<evidence type="ECO:0000259" key="4">
    <source>
        <dbReference type="PROSITE" id="PS50070"/>
    </source>
</evidence>
<dbReference type="EMBL" id="KK107558">
    <property type="protein sequence ID" value="EZA48990.1"/>
    <property type="molecule type" value="Genomic_DNA"/>
</dbReference>
<dbReference type="InterPro" id="IPR013806">
    <property type="entry name" value="Kringle-like"/>
</dbReference>
<organism evidence="5 6">
    <name type="scientific">Ooceraea biroi</name>
    <name type="common">Clonal raider ant</name>
    <name type="synonym">Cerapachys biroi</name>
    <dbReference type="NCBI Taxonomy" id="2015173"/>
    <lineage>
        <taxon>Eukaryota</taxon>
        <taxon>Metazoa</taxon>
        <taxon>Ecdysozoa</taxon>
        <taxon>Arthropoda</taxon>
        <taxon>Hexapoda</taxon>
        <taxon>Insecta</taxon>
        <taxon>Pterygota</taxon>
        <taxon>Neoptera</taxon>
        <taxon>Endopterygota</taxon>
        <taxon>Hymenoptera</taxon>
        <taxon>Apocrita</taxon>
        <taxon>Aculeata</taxon>
        <taxon>Formicoidea</taxon>
        <taxon>Formicidae</taxon>
        <taxon>Dorylinae</taxon>
        <taxon>Ooceraea</taxon>
    </lineage>
</organism>
<dbReference type="InterPro" id="IPR050759">
    <property type="entry name" value="Serine_protease_kringle"/>
</dbReference>
<comment type="caution">
    <text evidence="3">Lacks conserved residue(s) required for the propagation of feature annotation.</text>
</comment>
<name>A0A026VZ89_OOCBI</name>
<dbReference type="Gene3D" id="2.40.20.10">
    <property type="entry name" value="Plasminogen Kringle 4"/>
    <property type="match status" value="3"/>
</dbReference>
<dbReference type="InterPro" id="IPR036179">
    <property type="entry name" value="Ig-like_dom_sf"/>
</dbReference>
<dbReference type="CDD" id="cd00108">
    <property type="entry name" value="KR"/>
    <property type="match status" value="1"/>
</dbReference>
<reference evidence="5 6" key="1">
    <citation type="journal article" date="2014" name="Curr. Biol.">
        <title>The genome of the clonal raider ant Cerapachys biroi.</title>
        <authorList>
            <person name="Oxley P.R."/>
            <person name="Ji L."/>
            <person name="Fetter-Pruneda I."/>
            <person name="McKenzie S.K."/>
            <person name="Li C."/>
            <person name="Hu H."/>
            <person name="Zhang G."/>
            <person name="Kronauer D.J."/>
        </authorList>
    </citation>
    <scope>NUCLEOTIDE SEQUENCE [LARGE SCALE GENOMIC DNA]</scope>
</reference>
<dbReference type="OrthoDB" id="1915767at2759"/>
<dbReference type="PRINTS" id="PR00018">
    <property type="entry name" value="KRINGLE"/>
</dbReference>
<evidence type="ECO:0000313" key="5">
    <source>
        <dbReference type="EMBL" id="EZA48990.1"/>
    </source>
</evidence>
<dbReference type="Proteomes" id="UP000053097">
    <property type="component" value="Unassembled WGS sequence"/>
</dbReference>
<dbReference type="InterPro" id="IPR018056">
    <property type="entry name" value="Kringle_CS"/>
</dbReference>
<gene>
    <name evidence="5" type="ORF">X777_12436</name>
</gene>
<dbReference type="SUPFAM" id="SSF57440">
    <property type="entry name" value="Kringle-like"/>
    <property type="match status" value="3"/>
</dbReference>
<dbReference type="SMART" id="SM00130">
    <property type="entry name" value="KR"/>
    <property type="match status" value="2"/>
</dbReference>
<dbReference type="InterPro" id="IPR000001">
    <property type="entry name" value="Kringle"/>
</dbReference>
<keyword evidence="1 3" id="KW-0420">Kringle</keyword>
<dbReference type="InterPro" id="IPR038178">
    <property type="entry name" value="Kringle_sf"/>
</dbReference>
<sequence>PSKNYHYPDSFLVDNTSTIDLFKCKLSQLGAEYRGFAVTTVGGFRCQSWSAEQPLHKINVDISDSDFPEKSMKLAKNYCRNPTRDPRGPWCYTLEPTVTDDECDVPLCNSGDCIITGPGAEYGGSRSFSSSKRKCKSWNKRYKFGNSKSIKFHNKHFPEGSRAKANNFCRNPDDSIGGPWCYVEEKSYELVEKEYCDIPFCDDKDCLLYTRNSSTYSMLTGLNSSYGNISFWIKLWNPLDEQNAEARILLSLLPTPSSAEKTAQDWKAGVELLISNSVSGQTYPITNNDHVFENTPDILLSSKWTGLWIAWGGGFISLGVHGVSKPLIMDEYKTRDSISSLYPDSFMHYGIMGTGVLWSADFCQKFEFLRIWPMQKSNDTQDFRFYARASRNVAIRLYQSPGALFPSTDAVEDPQPPNCIHNVADYQYQGGQWISAEELPCIPWIAENVPPDEKIADNFIDGSVIKALNRCRNPSHDPGGPYCYAIPTSHATNATKRYCSVRLCRSSEECTFFVKGHGIGRRLYVLPEHRTEGLHFSLKAWEPDQPDSITFVFTADDGLKSRYILKIGALDDEKVLLYYQSEDEGIILVKKKTLPHLLYLGKWSSFVIRIPRGRVSVYYEGATNPLFEWEHPDPVRAFLPVYYYYNSEKGHAIGVAFDCASRCHIENTQTNRYTRILPLSTWSKEKILTPDRLVLMVRAKGVVLIPLLLLPATPGFYMLTLGERGQWIYFLKNTYPSAKVYHKQRSPKPIFTTNSWTNITINWSDDIIDVFCNETIVFHYVHRQPLIFYFFSLAVDPGSWATWSANCIPSDIDGPPLDGGWSEWGPWACSASCNGGIGTRKHTVTLIKRGIAQNYTSLTVKEHESVSLPSDSNIVNSIRAESPDSEIQWSHNGIFLQNEQHRLEIKDYKIGTAVLNDSGVYTLTVHRTDGTYMIFKVVTLAVIPIKESVTIRETLPMHVACHCAILGYVYSDLRIHWTIDNKVWRDYGITVPIAVNVDHIPAVNRSHHGTWRCVAQQVDLNFKWTTNVIRVKGKRARFATGKNTTEHTFVKTEDENASFTPANSKSLHGTYNVQSRVKDSKIHTNVNQSKPRSTKVINKWSRKLFNKTGSLRKDWNSKFKSTRDETLERMNLITKSDPDK</sequence>
<proteinExistence type="predicted"/>
<evidence type="ECO:0000256" key="3">
    <source>
        <dbReference type="PROSITE-ProRule" id="PRU00121"/>
    </source>
</evidence>
<dbReference type="AlphaFoldDB" id="A0A026VZ89"/>
<dbReference type="Pfam" id="PF00051">
    <property type="entry name" value="Kringle"/>
    <property type="match status" value="2"/>
</dbReference>
<dbReference type="SUPFAM" id="SSF48726">
    <property type="entry name" value="Immunoglobulin"/>
    <property type="match status" value="1"/>
</dbReference>
<dbReference type="SUPFAM" id="SSF82895">
    <property type="entry name" value="TSP-1 type 1 repeat"/>
    <property type="match status" value="1"/>
</dbReference>
<keyword evidence="2" id="KW-1015">Disulfide bond</keyword>
<accession>A0A026VZ89</accession>
<dbReference type="OMA" id="EWGPWAC"/>
<feature type="domain" description="Kringle" evidence="4">
    <location>
        <begin position="115"/>
        <end position="201"/>
    </location>
</feature>
<dbReference type="PANTHER" id="PTHR24261:SF7">
    <property type="entry name" value="KRINGLE DOMAIN-CONTAINING PROTEIN"/>
    <property type="match status" value="1"/>
</dbReference>
<evidence type="ECO:0000256" key="1">
    <source>
        <dbReference type="ARBA" id="ARBA00022572"/>
    </source>
</evidence>
<feature type="non-terminal residue" evidence="5">
    <location>
        <position position="1"/>
    </location>
</feature>
<dbReference type="Gene3D" id="2.20.100.10">
    <property type="entry name" value="Thrombospondin type-1 (TSP1) repeat"/>
    <property type="match status" value="1"/>
</dbReference>
<feature type="domain" description="Kringle" evidence="4">
    <location>
        <begin position="30"/>
        <end position="108"/>
    </location>
</feature>
<dbReference type="PANTHER" id="PTHR24261">
    <property type="entry name" value="PLASMINOGEN-RELATED"/>
    <property type="match status" value="1"/>
</dbReference>
<dbReference type="InterPro" id="IPR036383">
    <property type="entry name" value="TSP1_rpt_sf"/>
</dbReference>
<feature type="domain" description="Kringle" evidence="4">
    <location>
        <begin position="428"/>
        <end position="504"/>
    </location>
</feature>
<dbReference type="PROSITE" id="PS00021">
    <property type="entry name" value="KRINGLE_1"/>
    <property type="match status" value="2"/>
</dbReference>
<evidence type="ECO:0000256" key="2">
    <source>
        <dbReference type="ARBA" id="ARBA00023157"/>
    </source>
</evidence>
<protein>
    <submittedName>
        <fullName evidence="5">Hepatocyte growth factor-like protein</fullName>
    </submittedName>
</protein>
<keyword evidence="6" id="KW-1185">Reference proteome</keyword>